<reference evidence="2" key="1">
    <citation type="submission" date="2023-06" db="EMBL/GenBank/DDBJ databases">
        <title>Gordonia sp. nov. and Pseudochrobactrum sp. nov., two species isolated from the burying beetle Nicrophorus vespilloides.</title>
        <authorList>
            <person name="Poehlein A."/>
            <person name="Guzman J."/>
            <person name="Daniel R."/>
            <person name="Vilcinskas A."/>
        </authorList>
    </citation>
    <scope>NUCLEOTIDE SEQUENCE</scope>
    <source>
        <strain evidence="2">MP11Mi</strain>
    </source>
</reference>
<sequence>MKQDIVKVLKPQADRPRGQLCVDLGLPVVADDNTLIAELLRAVVFASTANGHPVGHEVMLDRTMEVLVACSEGNQADLRRTAFEIAVMLAALGDLTRSFDGGWGSGDTFTVDRHARGRYLISGTPIRELRVQRSHIEAHGGLRILTATTGGLPLRSVEDWAGPATEPLDQWTSSALNSDGMTTVADNLLAAADFTFYRPDAAAAAAQDAHRWTGTHPALNGRFLTRIVHYPAPDRFAIADLNDGTLRGHRLINYDAAQRLLFGVDSIHSRCASLRIAKTPADATITVGRALPHREMRLLTALASRASSTRWVISLDDLSHAEAVLQELGLSTTESGHSARHTGSLDAGSQPLTSRSQSDRKRRK</sequence>
<gene>
    <name evidence="2" type="ORF">MP11Mi_03290</name>
</gene>
<accession>A0AA97GU99</accession>
<evidence type="ECO:0000256" key="1">
    <source>
        <dbReference type="SAM" id="MobiDB-lite"/>
    </source>
</evidence>
<proteinExistence type="predicted"/>
<dbReference type="EMBL" id="CP128986">
    <property type="protein sequence ID" value="WOC11262.1"/>
    <property type="molecule type" value="Genomic_DNA"/>
</dbReference>
<name>A0AA97GU99_9ACTN</name>
<dbReference type="AlphaFoldDB" id="A0AA97GU99"/>
<feature type="region of interest" description="Disordered" evidence="1">
    <location>
        <begin position="332"/>
        <end position="364"/>
    </location>
</feature>
<protein>
    <submittedName>
        <fullName evidence="2">Uncharacterized protein</fullName>
    </submittedName>
</protein>
<evidence type="ECO:0000313" key="2">
    <source>
        <dbReference type="EMBL" id="WOC11262.1"/>
    </source>
</evidence>
<organism evidence="2">
    <name type="scientific">Gordonia sp. MP11Mi</name>
    <dbReference type="NCBI Taxonomy" id="3022769"/>
    <lineage>
        <taxon>Bacteria</taxon>
        <taxon>Bacillati</taxon>
        <taxon>Actinomycetota</taxon>
        <taxon>Actinomycetes</taxon>
        <taxon>Mycobacteriales</taxon>
        <taxon>Gordoniaceae</taxon>
        <taxon>Gordonia</taxon>
    </lineage>
</organism>